<dbReference type="Proteomes" id="UP000523139">
    <property type="component" value="Unassembled WGS sequence"/>
</dbReference>
<gene>
    <name evidence="3" type="ORF">HGQ17_02620</name>
</gene>
<dbReference type="InterPro" id="IPR051172">
    <property type="entry name" value="Chlamydia_OmcB"/>
</dbReference>
<keyword evidence="4" id="KW-1185">Reference proteome</keyword>
<accession>A0A7X8TI09</accession>
<dbReference type="PANTHER" id="PTHR34819">
    <property type="entry name" value="LARGE CYSTEINE-RICH PERIPLASMIC PROTEIN OMCB"/>
    <property type="match status" value="1"/>
</dbReference>
<dbReference type="PANTHER" id="PTHR34819:SF3">
    <property type="entry name" value="CELL SURFACE PROTEIN"/>
    <property type="match status" value="1"/>
</dbReference>
<dbReference type="Gene3D" id="2.60.40.740">
    <property type="match status" value="1"/>
</dbReference>
<organism evidence="3 4">
    <name type="scientific">Nesterenkonia sedimenti</name>
    <dbReference type="NCBI Taxonomy" id="1463632"/>
    <lineage>
        <taxon>Bacteria</taxon>
        <taxon>Bacillati</taxon>
        <taxon>Actinomycetota</taxon>
        <taxon>Actinomycetes</taxon>
        <taxon>Micrococcales</taxon>
        <taxon>Micrococcaceae</taxon>
        <taxon>Nesterenkonia</taxon>
    </lineage>
</organism>
<dbReference type="EMBL" id="JABAHY010000001">
    <property type="protein sequence ID" value="NLS08911.1"/>
    <property type="molecule type" value="Genomic_DNA"/>
</dbReference>
<comment type="caution">
    <text evidence="3">The sequence shown here is derived from an EMBL/GenBank/DDBJ whole genome shotgun (WGS) entry which is preliminary data.</text>
</comment>
<dbReference type="InterPro" id="IPR047589">
    <property type="entry name" value="DUF11_rpt"/>
</dbReference>
<feature type="domain" description="DUF11" evidence="2">
    <location>
        <begin position="9"/>
        <end position="150"/>
    </location>
</feature>
<evidence type="ECO:0000256" key="1">
    <source>
        <dbReference type="SAM" id="MobiDB-lite"/>
    </source>
</evidence>
<dbReference type="InterPro" id="IPR001434">
    <property type="entry name" value="OmcB-like_DUF11"/>
</dbReference>
<dbReference type="AlphaFoldDB" id="A0A7X8TI09"/>
<dbReference type="Pfam" id="PF01345">
    <property type="entry name" value="DUF11"/>
    <property type="match status" value="2"/>
</dbReference>
<protein>
    <submittedName>
        <fullName evidence="3">DUF11 domain-containing protein</fullName>
    </submittedName>
</protein>
<feature type="domain" description="DUF11" evidence="2">
    <location>
        <begin position="162"/>
        <end position="225"/>
    </location>
</feature>
<sequence length="276" mass="29100">MGTSDPVSDLAIAKEASGSDPVVPGTEFTYELTVTNNGPSTAHDVQITDVLPSHLRFEGAEYTVTVPSAEGEGDTVTVDSGTCEGANEYGATVSCLLATVEIDQTVTVTVEVHLNPEYTGDGSDIVNRAEVWPEETDQDPIHSNNTTTAGVPGGETARPQADLSIEKVHTLPGDEIIPGETFNVTLTVTNDGPSTANGVVVIDELTAELRAASATMTDGQTCDIGRPWNPPRTPLRRRLKPQWNTLPAPRIMAPDAHAGPTAPTDPTLMYRVATNG</sequence>
<dbReference type="RefSeq" id="WP_168886383.1">
    <property type="nucleotide sequence ID" value="NZ_JABAHY010000001.1"/>
</dbReference>
<evidence type="ECO:0000313" key="4">
    <source>
        <dbReference type="Proteomes" id="UP000523139"/>
    </source>
</evidence>
<proteinExistence type="predicted"/>
<dbReference type="Gene3D" id="2.60.40.10">
    <property type="entry name" value="Immunoglobulins"/>
    <property type="match status" value="1"/>
</dbReference>
<feature type="region of interest" description="Disordered" evidence="1">
    <location>
        <begin position="136"/>
        <end position="157"/>
    </location>
</feature>
<evidence type="ECO:0000259" key="2">
    <source>
        <dbReference type="Pfam" id="PF01345"/>
    </source>
</evidence>
<evidence type="ECO:0000313" key="3">
    <source>
        <dbReference type="EMBL" id="NLS08911.1"/>
    </source>
</evidence>
<dbReference type="NCBIfam" id="TIGR01451">
    <property type="entry name" value="B_ant_repeat"/>
    <property type="match status" value="2"/>
</dbReference>
<name>A0A7X8TI09_9MICC</name>
<dbReference type="GO" id="GO:0005975">
    <property type="term" value="P:carbohydrate metabolic process"/>
    <property type="evidence" value="ECO:0007669"/>
    <property type="project" value="UniProtKB-ARBA"/>
</dbReference>
<reference evidence="3 4" key="1">
    <citation type="submission" date="2020-04" db="EMBL/GenBank/DDBJ databases">
        <title>Nesterenkonia sp. nov., isolated from marine sediment.</title>
        <authorList>
            <person name="Zhang G."/>
        </authorList>
    </citation>
    <scope>NUCLEOTIDE SEQUENCE [LARGE SCALE GENOMIC DNA]</scope>
    <source>
        <strain evidence="3 4">MY13</strain>
    </source>
</reference>
<dbReference type="InterPro" id="IPR026466">
    <property type="entry name" value="Fim_isopep_form_D2_dom"/>
</dbReference>
<dbReference type="InterPro" id="IPR013783">
    <property type="entry name" value="Ig-like_fold"/>
</dbReference>
<dbReference type="NCBIfam" id="TIGR04226">
    <property type="entry name" value="RrgB_K2N_iso_D2"/>
    <property type="match status" value="1"/>
</dbReference>